<name>A0A2R8BAP5_9RHOB</name>
<protein>
    <recommendedName>
        <fullName evidence="2">Hedgehog/Intein (Hint) domain-containing protein</fullName>
    </recommendedName>
</protein>
<dbReference type="InterPro" id="IPR028992">
    <property type="entry name" value="Hedgehog/Intein_dom"/>
</dbReference>
<gene>
    <name evidence="3" type="ORF">ASD8599_00886</name>
</gene>
<dbReference type="EMBL" id="OMOR01000001">
    <property type="protein sequence ID" value="SPH20148.1"/>
    <property type="molecule type" value="Genomic_DNA"/>
</dbReference>
<dbReference type="Pfam" id="PF13403">
    <property type="entry name" value="Hint_2"/>
    <property type="match status" value="1"/>
</dbReference>
<evidence type="ECO:0000256" key="1">
    <source>
        <dbReference type="SAM" id="MobiDB-lite"/>
    </source>
</evidence>
<dbReference type="SUPFAM" id="SSF51294">
    <property type="entry name" value="Hedgehog/intein (Hint) domain"/>
    <property type="match status" value="1"/>
</dbReference>
<sequence>MTTPAAALRQPSSSAPFHGHTPPTRTAMPSMRTYEVVSKRADGTLHIGQHKAPALPLFESAFAAFGHGTLIQTTQGDVAIEDLQPGEMVHTSSGDPAEVLWIGSASFVPADVGRRTSLTRIMADTFGQARPASFLTVGPSARILQTPAHLRGETHGKAMFTSARDFVDGMNVIEVTPPTQVRLFHICLSRHAAINVGGLEMETFHPGSAAVRSVSHAMRDLFLSMFPHISHVSDFGPLAHPRAPDNDVDQLI</sequence>
<proteinExistence type="predicted"/>
<feature type="domain" description="Hedgehog/Intein (Hint)" evidence="2">
    <location>
        <begin position="64"/>
        <end position="207"/>
    </location>
</feature>
<dbReference type="Proteomes" id="UP000244880">
    <property type="component" value="Unassembled WGS sequence"/>
</dbReference>
<evidence type="ECO:0000313" key="4">
    <source>
        <dbReference type="Proteomes" id="UP000244880"/>
    </source>
</evidence>
<evidence type="ECO:0000259" key="2">
    <source>
        <dbReference type="Pfam" id="PF13403"/>
    </source>
</evidence>
<evidence type="ECO:0000313" key="3">
    <source>
        <dbReference type="EMBL" id="SPH20148.1"/>
    </source>
</evidence>
<feature type="region of interest" description="Disordered" evidence="1">
    <location>
        <begin position="1"/>
        <end position="28"/>
    </location>
</feature>
<organism evidence="3 4">
    <name type="scientific">Ascidiaceihabitans donghaensis</name>
    <dbReference type="NCBI Taxonomy" id="1510460"/>
    <lineage>
        <taxon>Bacteria</taxon>
        <taxon>Pseudomonadati</taxon>
        <taxon>Pseudomonadota</taxon>
        <taxon>Alphaproteobacteria</taxon>
        <taxon>Rhodobacterales</taxon>
        <taxon>Paracoccaceae</taxon>
        <taxon>Ascidiaceihabitans</taxon>
    </lineage>
</organism>
<dbReference type="InterPro" id="IPR036844">
    <property type="entry name" value="Hint_dom_sf"/>
</dbReference>
<dbReference type="AlphaFoldDB" id="A0A2R8BAP5"/>
<accession>A0A2R8BAP5</accession>
<reference evidence="3 4" key="1">
    <citation type="submission" date="2018-03" db="EMBL/GenBank/DDBJ databases">
        <authorList>
            <person name="Keele B.F."/>
        </authorList>
    </citation>
    <scope>NUCLEOTIDE SEQUENCE [LARGE SCALE GENOMIC DNA]</scope>
    <source>
        <strain evidence="3 4">CECT 8599</strain>
    </source>
</reference>
<keyword evidence="4" id="KW-1185">Reference proteome</keyword>